<organism evidence="3 4">
    <name type="scientific">Symbiodinium natans</name>
    <dbReference type="NCBI Taxonomy" id="878477"/>
    <lineage>
        <taxon>Eukaryota</taxon>
        <taxon>Sar</taxon>
        <taxon>Alveolata</taxon>
        <taxon>Dinophyceae</taxon>
        <taxon>Suessiales</taxon>
        <taxon>Symbiodiniaceae</taxon>
        <taxon>Symbiodinium</taxon>
    </lineage>
</organism>
<dbReference type="AlphaFoldDB" id="A0A812U108"/>
<dbReference type="OrthoDB" id="10582047at2759"/>
<evidence type="ECO:0000313" key="4">
    <source>
        <dbReference type="Proteomes" id="UP000604046"/>
    </source>
</evidence>
<reference evidence="3" key="1">
    <citation type="submission" date="2021-02" db="EMBL/GenBank/DDBJ databases">
        <authorList>
            <person name="Dougan E. K."/>
            <person name="Rhodes N."/>
            <person name="Thang M."/>
            <person name="Chan C."/>
        </authorList>
    </citation>
    <scope>NUCLEOTIDE SEQUENCE</scope>
</reference>
<name>A0A812U108_9DINO</name>
<keyword evidence="4" id="KW-1185">Reference proteome</keyword>
<dbReference type="EMBL" id="CAJNDS010002657">
    <property type="protein sequence ID" value="CAE7557800.1"/>
    <property type="molecule type" value="Genomic_DNA"/>
</dbReference>
<keyword evidence="1" id="KW-0106">Calcium</keyword>
<accession>A0A812U108</accession>
<dbReference type="GO" id="GO:0005509">
    <property type="term" value="F:calcium ion binding"/>
    <property type="evidence" value="ECO:0007669"/>
    <property type="project" value="InterPro"/>
</dbReference>
<dbReference type="Proteomes" id="UP000604046">
    <property type="component" value="Unassembled WGS sequence"/>
</dbReference>
<dbReference type="SUPFAM" id="SSF47473">
    <property type="entry name" value="EF-hand"/>
    <property type="match status" value="1"/>
</dbReference>
<proteinExistence type="predicted"/>
<comment type="caution">
    <text evidence="3">The sequence shown here is derived from an EMBL/GenBank/DDBJ whole genome shotgun (WGS) entry which is preliminary data.</text>
</comment>
<dbReference type="PROSITE" id="PS50222">
    <property type="entry name" value="EF_HAND_2"/>
    <property type="match status" value="1"/>
</dbReference>
<protein>
    <submittedName>
        <fullName evidence="3">ANKRD36C protein</fullName>
    </submittedName>
</protein>
<dbReference type="InterPro" id="IPR002048">
    <property type="entry name" value="EF_hand_dom"/>
</dbReference>
<evidence type="ECO:0000256" key="1">
    <source>
        <dbReference type="ARBA" id="ARBA00022837"/>
    </source>
</evidence>
<dbReference type="PROSITE" id="PS00018">
    <property type="entry name" value="EF_HAND_1"/>
    <property type="match status" value="1"/>
</dbReference>
<evidence type="ECO:0000313" key="3">
    <source>
        <dbReference type="EMBL" id="CAE7557800.1"/>
    </source>
</evidence>
<evidence type="ECO:0000259" key="2">
    <source>
        <dbReference type="PROSITE" id="PS50222"/>
    </source>
</evidence>
<dbReference type="InterPro" id="IPR018247">
    <property type="entry name" value="EF_Hand_1_Ca_BS"/>
</dbReference>
<dbReference type="Pfam" id="PF00036">
    <property type="entry name" value="EF-hand_1"/>
    <property type="match status" value="1"/>
</dbReference>
<dbReference type="InterPro" id="IPR011992">
    <property type="entry name" value="EF-hand-dom_pair"/>
</dbReference>
<feature type="domain" description="EF-hand" evidence="2">
    <location>
        <begin position="20"/>
        <end position="46"/>
    </location>
</feature>
<sequence length="91" mass="9567">MPGTMYPGTVMQGAPGTDYFTMMDTNNDGVVSRDEFAAAMRSGGVQPVGDAPMEPVQGGMGGMGQTNCPACGNVYMDDSLFCRKCGRKRDA</sequence>
<dbReference type="Gene3D" id="1.10.238.10">
    <property type="entry name" value="EF-hand"/>
    <property type="match status" value="1"/>
</dbReference>
<gene>
    <name evidence="3" type="primary">ANKRD36C</name>
    <name evidence="3" type="ORF">SNAT2548_LOCUS31393</name>
</gene>